<keyword evidence="7" id="KW-1185">Reference proteome</keyword>
<dbReference type="EMBL" id="FOZX01000015">
    <property type="protein sequence ID" value="SFT07921.1"/>
    <property type="molecule type" value="Genomic_DNA"/>
</dbReference>
<dbReference type="Gene3D" id="2.60.120.260">
    <property type="entry name" value="Galactose-binding domain-like"/>
    <property type="match status" value="1"/>
</dbReference>
<dbReference type="Proteomes" id="UP000198852">
    <property type="component" value="Unassembled WGS sequence"/>
</dbReference>
<dbReference type="InterPro" id="IPR026891">
    <property type="entry name" value="Fn3-like"/>
</dbReference>
<evidence type="ECO:0000256" key="1">
    <source>
        <dbReference type="ARBA" id="ARBA00005336"/>
    </source>
</evidence>
<dbReference type="PANTHER" id="PTHR42715:SF10">
    <property type="entry name" value="BETA-GLUCOSIDASE"/>
    <property type="match status" value="1"/>
</dbReference>
<dbReference type="Pfam" id="PF01915">
    <property type="entry name" value="Glyco_hydro_3_C"/>
    <property type="match status" value="1"/>
</dbReference>
<dbReference type="PROSITE" id="PS51820">
    <property type="entry name" value="PA14"/>
    <property type="match status" value="1"/>
</dbReference>
<sequence length="776" mass="82956">MKPETRVTAGETGATTLPESSLGLDRMYLVDGPSGLVSPTFDERDTSLLLPSGIALGATWNPEVVGAVASAQACEARRRGFDAIYAPNLNLARTGLSGRTFEMLSEDPVLAGTLGAAFVAGVQQHGVASFPKHLVCNDTETERQRMSAEVDEVSLREVYLRPFEMAVRAGAWGVMAAYNRLGGTPCCEHPELLRILKGEWGFDGVVVSDYFALHDTVAPALAGLDLEMPGPAIHFGEKLARAAADGLVPPERIEDMIERLRRLARRVGKLDGHPRQVTARHEVDAQEAHRVLVEAAESSFVLVRNDNVLPLAPGGIAVLGPNADRPCYQGATFGRIRPEREVLTPLEALRARFDVVHERGVPDVPATSLAALRVSTPDGRPGVLLEHVRDGEPVLTEVRGDSAFIWFGQVPGVGPTTEPGLLRLTAVLTPDVDGEWQIGAGGSGDTTVSVDGRVLASRPAPAPGDVMGQVARAEVETGRIRLRAGEPVTVQVEMRSAGGRVQALNVLAAPPPDPEALGRAVAAAERAETVVLVVGEENNTSRESRDLPDSALPDDQLRLITEVARVNPRTVVVLNAGRPLDAPWADDVAAVLHGWYAGQGFGEALARVLAGDAEPGGRMPVVVPMRDEDRSTHGETLDADLRRRYAEPTGYRHLAEAGRPARFAFGSGVGYTTWEHGPAELAGDEVIVPITNTGERRGREVVQVYVRAPGETGPRLAGFGSAEAEPGATERVSIRLPERTWQRWTPGDGWVIPPGSHEVLVGRSSEDVRQTLTVPC</sequence>
<name>A0A1I6V2L3_9PSEU</name>
<dbReference type="Pfam" id="PF14310">
    <property type="entry name" value="Fn3-like"/>
    <property type="match status" value="1"/>
</dbReference>
<dbReference type="AlphaFoldDB" id="A0A1I6V2L3"/>
<evidence type="ECO:0000259" key="5">
    <source>
        <dbReference type="PROSITE" id="PS51820"/>
    </source>
</evidence>
<dbReference type="PROSITE" id="PS00775">
    <property type="entry name" value="GLYCOSYL_HYDROL_F3"/>
    <property type="match status" value="1"/>
</dbReference>
<dbReference type="Gene3D" id="3.20.20.300">
    <property type="entry name" value="Glycoside hydrolase, family 3, N-terminal domain"/>
    <property type="match status" value="1"/>
</dbReference>
<dbReference type="InterPro" id="IPR019800">
    <property type="entry name" value="Glyco_hydro_3_AS"/>
</dbReference>
<dbReference type="SMART" id="SM01217">
    <property type="entry name" value="Fn3_like"/>
    <property type="match status" value="1"/>
</dbReference>
<keyword evidence="4" id="KW-0326">Glycosidase</keyword>
<feature type="domain" description="PA14" evidence="5">
    <location>
        <begin position="378"/>
        <end position="522"/>
    </location>
</feature>
<gene>
    <name evidence="6" type="ORF">SAMN05660874_05527</name>
</gene>
<evidence type="ECO:0000256" key="4">
    <source>
        <dbReference type="RuleBase" id="RU361161"/>
    </source>
</evidence>
<dbReference type="InterPro" id="IPR002772">
    <property type="entry name" value="Glyco_hydro_3_C"/>
</dbReference>
<dbReference type="InterPro" id="IPR036881">
    <property type="entry name" value="Glyco_hydro_3_C_sf"/>
</dbReference>
<dbReference type="Gene3D" id="2.60.40.10">
    <property type="entry name" value="Immunoglobulins"/>
    <property type="match status" value="1"/>
</dbReference>
<dbReference type="STRING" id="95161.SAMN05660874_05527"/>
<evidence type="ECO:0000256" key="2">
    <source>
        <dbReference type="ARBA" id="ARBA00022801"/>
    </source>
</evidence>
<dbReference type="GO" id="GO:0005975">
    <property type="term" value="P:carbohydrate metabolic process"/>
    <property type="evidence" value="ECO:0007669"/>
    <property type="project" value="InterPro"/>
</dbReference>
<keyword evidence="3" id="KW-0119">Carbohydrate metabolism</keyword>
<dbReference type="RefSeq" id="WP_093423976.1">
    <property type="nucleotide sequence ID" value="NZ_FOZX01000015.1"/>
</dbReference>
<dbReference type="SUPFAM" id="SSF51445">
    <property type="entry name" value="(Trans)glycosidases"/>
    <property type="match status" value="1"/>
</dbReference>
<dbReference type="GO" id="GO:0004553">
    <property type="term" value="F:hydrolase activity, hydrolyzing O-glycosyl compounds"/>
    <property type="evidence" value="ECO:0007669"/>
    <property type="project" value="InterPro"/>
</dbReference>
<dbReference type="SUPFAM" id="SSF56988">
    <property type="entry name" value="Anthrax protective antigen"/>
    <property type="match status" value="1"/>
</dbReference>
<protein>
    <submittedName>
        <fullName evidence="6">Beta-glucosidase</fullName>
    </submittedName>
</protein>
<organism evidence="6 7">
    <name type="scientific">Saccharopolyspora flava</name>
    <dbReference type="NCBI Taxonomy" id="95161"/>
    <lineage>
        <taxon>Bacteria</taxon>
        <taxon>Bacillati</taxon>
        <taxon>Actinomycetota</taxon>
        <taxon>Actinomycetes</taxon>
        <taxon>Pseudonocardiales</taxon>
        <taxon>Pseudonocardiaceae</taxon>
        <taxon>Saccharopolyspora</taxon>
    </lineage>
</organism>
<dbReference type="InterPro" id="IPR001764">
    <property type="entry name" value="Glyco_hydro_3_N"/>
</dbReference>
<evidence type="ECO:0000313" key="6">
    <source>
        <dbReference type="EMBL" id="SFT07921.1"/>
    </source>
</evidence>
<dbReference type="InterPro" id="IPR036962">
    <property type="entry name" value="Glyco_hydro_3_N_sf"/>
</dbReference>
<dbReference type="PANTHER" id="PTHR42715">
    <property type="entry name" value="BETA-GLUCOSIDASE"/>
    <property type="match status" value="1"/>
</dbReference>
<dbReference type="InterPro" id="IPR037524">
    <property type="entry name" value="PA14/GLEYA"/>
</dbReference>
<dbReference type="SUPFAM" id="SSF52279">
    <property type="entry name" value="Beta-D-glucan exohydrolase, C-terminal domain"/>
    <property type="match status" value="1"/>
</dbReference>
<evidence type="ECO:0000256" key="3">
    <source>
        <dbReference type="ARBA" id="ARBA00023277"/>
    </source>
</evidence>
<dbReference type="InterPro" id="IPR017853">
    <property type="entry name" value="GH"/>
</dbReference>
<accession>A0A1I6V2L3</accession>
<dbReference type="Pfam" id="PF00933">
    <property type="entry name" value="Glyco_hydro_3"/>
    <property type="match status" value="1"/>
</dbReference>
<proteinExistence type="inferred from homology"/>
<dbReference type="OrthoDB" id="3187421at2"/>
<comment type="similarity">
    <text evidence="1 4">Belongs to the glycosyl hydrolase 3 family.</text>
</comment>
<reference evidence="7" key="1">
    <citation type="submission" date="2016-10" db="EMBL/GenBank/DDBJ databases">
        <authorList>
            <person name="Varghese N."/>
            <person name="Submissions S."/>
        </authorList>
    </citation>
    <scope>NUCLEOTIDE SEQUENCE [LARGE SCALE GENOMIC DNA]</scope>
    <source>
        <strain evidence="7">DSM 44771</strain>
    </source>
</reference>
<dbReference type="PRINTS" id="PR00133">
    <property type="entry name" value="GLHYDRLASE3"/>
</dbReference>
<dbReference type="InterPro" id="IPR013783">
    <property type="entry name" value="Ig-like_fold"/>
</dbReference>
<evidence type="ECO:0000313" key="7">
    <source>
        <dbReference type="Proteomes" id="UP000198852"/>
    </source>
</evidence>
<dbReference type="Gene3D" id="3.40.50.1700">
    <property type="entry name" value="Glycoside hydrolase family 3 C-terminal domain"/>
    <property type="match status" value="1"/>
</dbReference>
<dbReference type="InterPro" id="IPR050288">
    <property type="entry name" value="Cellulose_deg_GH3"/>
</dbReference>
<keyword evidence="2 4" id="KW-0378">Hydrolase</keyword>